<keyword evidence="4" id="KW-0285">Flavoprotein</keyword>
<evidence type="ECO:0000256" key="5">
    <source>
        <dbReference type="ARBA" id="ARBA00022643"/>
    </source>
</evidence>
<dbReference type="GO" id="GO:0006207">
    <property type="term" value="P:'de novo' pyrimidine nucleobase biosynthetic process"/>
    <property type="evidence" value="ECO:0007669"/>
    <property type="project" value="InterPro"/>
</dbReference>
<keyword evidence="6" id="KW-0560">Oxidoreductase</keyword>
<evidence type="ECO:0000256" key="7">
    <source>
        <dbReference type="ARBA" id="ARBA00023033"/>
    </source>
</evidence>
<dbReference type="CDD" id="cd04730">
    <property type="entry name" value="NPD_like"/>
    <property type="match status" value="1"/>
</dbReference>
<dbReference type="GO" id="GO:0009636">
    <property type="term" value="P:response to toxic substance"/>
    <property type="evidence" value="ECO:0007669"/>
    <property type="project" value="UniProtKB-KW"/>
</dbReference>
<reference evidence="10 11" key="1">
    <citation type="submission" date="2020-04" db="EMBL/GenBank/DDBJ databases">
        <authorList>
            <person name="Klaysubun C."/>
            <person name="Duangmal K."/>
            <person name="Lipun K."/>
        </authorList>
    </citation>
    <scope>NUCLEOTIDE SEQUENCE [LARGE SCALE GENOMIC DNA]</scope>
    <source>
        <strain evidence="10 11">DSM 45300</strain>
    </source>
</reference>
<evidence type="ECO:0000256" key="3">
    <source>
        <dbReference type="ARBA" id="ARBA00022575"/>
    </source>
</evidence>
<dbReference type="GO" id="GO:0018580">
    <property type="term" value="F:nitronate monooxygenase activity"/>
    <property type="evidence" value="ECO:0007669"/>
    <property type="project" value="InterPro"/>
</dbReference>
<keyword evidence="3" id="KW-0216">Detoxification</keyword>
<proteinExistence type="inferred from homology"/>
<dbReference type="PANTHER" id="PTHR42747:SF3">
    <property type="entry name" value="NITRONATE MONOOXYGENASE-RELATED"/>
    <property type="match status" value="1"/>
</dbReference>
<comment type="caution">
    <text evidence="10">The sequence shown here is derived from an EMBL/GenBank/DDBJ whole genome shotgun (WGS) entry which is preliminary data.</text>
</comment>
<name>A0A848DFB1_9PSEU</name>
<keyword evidence="11" id="KW-1185">Reference proteome</keyword>
<organism evidence="10 11">
    <name type="scientific">Pseudonocardia bannensis</name>
    <dbReference type="NCBI Taxonomy" id="630973"/>
    <lineage>
        <taxon>Bacteria</taxon>
        <taxon>Bacillati</taxon>
        <taxon>Actinomycetota</taxon>
        <taxon>Actinomycetes</taxon>
        <taxon>Pseudonocardiales</taxon>
        <taxon>Pseudonocardiaceae</taxon>
        <taxon>Pseudonocardia</taxon>
    </lineage>
</organism>
<protein>
    <recommendedName>
        <fullName evidence="8">Propionate 3-nitronate monooxygenase</fullName>
    </recommendedName>
</protein>
<evidence type="ECO:0000256" key="9">
    <source>
        <dbReference type="ARBA" id="ARBA00049401"/>
    </source>
</evidence>
<dbReference type="RefSeq" id="WP_169411233.1">
    <property type="nucleotide sequence ID" value="NZ_JAAXKZ010000015.1"/>
</dbReference>
<sequence>MLEGLTVPVVAAPMAGGATTPELVSAVGDAGGFGFLAGGYLDAAALADRIAALRALSGRPFGVNLFVPGPRHDAGVTEYRERLVAAGLEPGEPRHDDDGYPGKLALLLAEPVPLVSFTFGCPDAATVRDLHAVGSEVVVTVTGPAEARIAARAGADALVVQGMEAGAHRGLFRDDASHPAGGEALGILAALRLVAAAVDLPLVGAGGIADGAGVAAVLAAGAVAAQLGTAFLTCPEAGTKAVHRAALSAPDGPGTEFTRAFTGRIARGIRNTFLDEHTAAAPAAYPQVHHITARVRAQGDADRMALWAGQAYPLVRGLPAADLVALLRDEAAAAAAALADRIRTRA</sequence>
<evidence type="ECO:0000256" key="1">
    <source>
        <dbReference type="ARBA" id="ARBA00001917"/>
    </source>
</evidence>
<evidence type="ECO:0000313" key="10">
    <source>
        <dbReference type="EMBL" id="NMH91254.1"/>
    </source>
</evidence>
<dbReference type="GO" id="GO:0016627">
    <property type="term" value="F:oxidoreductase activity, acting on the CH-CH group of donors"/>
    <property type="evidence" value="ECO:0007669"/>
    <property type="project" value="InterPro"/>
</dbReference>
<dbReference type="SUPFAM" id="SSF51412">
    <property type="entry name" value="Inosine monophosphate dehydrogenase (IMPDH)"/>
    <property type="match status" value="1"/>
</dbReference>
<dbReference type="InterPro" id="IPR004136">
    <property type="entry name" value="NMO"/>
</dbReference>
<dbReference type="Gene3D" id="3.20.20.70">
    <property type="entry name" value="Aldolase class I"/>
    <property type="match status" value="1"/>
</dbReference>
<evidence type="ECO:0000256" key="2">
    <source>
        <dbReference type="ARBA" id="ARBA00009881"/>
    </source>
</evidence>
<dbReference type="InterPro" id="IPR001295">
    <property type="entry name" value="Dihydroorotate_DH_CS"/>
</dbReference>
<comment type="catalytic activity">
    <reaction evidence="9">
        <text>3 propionate 3-nitronate + 3 O2 + H2O = 3 3-oxopropanoate + 2 nitrate + nitrite + H2O2 + 3 H(+)</text>
        <dbReference type="Rhea" id="RHEA:57332"/>
        <dbReference type="ChEBI" id="CHEBI:15377"/>
        <dbReference type="ChEBI" id="CHEBI:15378"/>
        <dbReference type="ChEBI" id="CHEBI:15379"/>
        <dbReference type="ChEBI" id="CHEBI:16240"/>
        <dbReference type="ChEBI" id="CHEBI:16301"/>
        <dbReference type="ChEBI" id="CHEBI:17632"/>
        <dbReference type="ChEBI" id="CHEBI:33190"/>
        <dbReference type="ChEBI" id="CHEBI:136067"/>
    </reaction>
</comment>
<dbReference type="EMBL" id="JAAXKZ010000015">
    <property type="protein sequence ID" value="NMH91254.1"/>
    <property type="molecule type" value="Genomic_DNA"/>
</dbReference>
<dbReference type="Proteomes" id="UP000586918">
    <property type="component" value="Unassembled WGS sequence"/>
</dbReference>
<dbReference type="PANTHER" id="PTHR42747">
    <property type="entry name" value="NITRONATE MONOOXYGENASE-RELATED"/>
    <property type="match status" value="1"/>
</dbReference>
<dbReference type="AlphaFoldDB" id="A0A848DFB1"/>
<evidence type="ECO:0000256" key="8">
    <source>
        <dbReference type="ARBA" id="ARBA00031155"/>
    </source>
</evidence>
<dbReference type="Pfam" id="PF03060">
    <property type="entry name" value="NMO"/>
    <property type="match status" value="1"/>
</dbReference>
<keyword evidence="7 10" id="KW-0503">Monooxygenase</keyword>
<comment type="cofactor">
    <cofactor evidence="1">
        <name>FMN</name>
        <dbReference type="ChEBI" id="CHEBI:58210"/>
    </cofactor>
</comment>
<evidence type="ECO:0000256" key="4">
    <source>
        <dbReference type="ARBA" id="ARBA00022630"/>
    </source>
</evidence>
<comment type="similarity">
    <text evidence="2">Belongs to the nitronate monooxygenase family. NMO class I subfamily.</text>
</comment>
<keyword evidence="5" id="KW-0288">FMN</keyword>
<evidence type="ECO:0000313" key="11">
    <source>
        <dbReference type="Proteomes" id="UP000586918"/>
    </source>
</evidence>
<accession>A0A848DFB1</accession>
<dbReference type="InterPro" id="IPR013785">
    <property type="entry name" value="Aldolase_TIM"/>
</dbReference>
<gene>
    <name evidence="10" type="ORF">HF519_06545</name>
</gene>
<dbReference type="PROSITE" id="PS00912">
    <property type="entry name" value="DHODEHASE_2"/>
    <property type="match status" value="1"/>
</dbReference>
<evidence type="ECO:0000256" key="6">
    <source>
        <dbReference type="ARBA" id="ARBA00023002"/>
    </source>
</evidence>